<evidence type="ECO:0000313" key="11">
    <source>
        <dbReference type="Proteomes" id="UP000295192"/>
    </source>
</evidence>
<feature type="compositionally biased region" description="Low complexity" evidence="7">
    <location>
        <begin position="463"/>
        <end position="472"/>
    </location>
</feature>
<dbReference type="InterPro" id="IPR015943">
    <property type="entry name" value="WD40/YVTN_repeat-like_dom_sf"/>
</dbReference>
<keyword evidence="5 6" id="KW-0131">Cell cycle</keyword>
<protein>
    <recommendedName>
        <fullName evidence="1 6">Anaphase-promoting complex subunit 4</fullName>
    </recommendedName>
    <alternativeName>
        <fullName evidence="6">Cyclosome subunit 4</fullName>
    </alternativeName>
</protein>
<dbReference type="STRING" id="7232.A0A484B4Q0"/>
<evidence type="ECO:0000259" key="9">
    <source>
        <dbReference type="Pfam" id="PF12896"/>
    </source>
</evidence>
<dbReference type="GO" id="GO:0031145">
    <property type="term" value="P:anaphase-promoting complex-dependent catabolic process"/>
    <property type="evidence" value="ECO:0007669"/>
    <property type="project" value="UniProtKB-UniRule"/>
</dbReference>
<dbReference type="AlphaFoldDB" id="A0A484B4Q0"/>
<dbReference type="GO" id="GO:0070979">
    <property type="term" value="P:protein K11-linked ubiquitination"/>
    <property type="evidence" value="ECO:0007669"/>
    <property type="project" value="UniProtKB-UniRule"/>
</dbReference>
<name>A0A484B4Q0_DRONA</name>
<evidence type="ECO:0000256" key="7">
    <source>
        <dbReference type="SAM" id="MobiDB-lite"/>
    </source>
</evidence>
<accession>A0A484B4Q0</accession>
<dbReference type="InterPro" id="IPR024789">
    <property type="entry name" value="APC4"/>
</dbReference>
<comment type="function">
    <text evidence="6">Component of the anaphase promoting complex/cyclosome (APC/C), a cell cycle-regulated E3 ubiquitin ligase that controls progression through mitosis and the G1 phase of the cell cycle.</text>
</comment>
<dbReference type="OMA" id="HCKLFVP"/>
<comment type="pathway">
    <text evidence="6">Protein modification; protein ubiquitination.</text>
</comment>
<dbReference type="PANTHER" id="PTHR13260:SF0">
    <property type="entry name" value="ANAPHASE-PROMOTING COMPLEX SUBUNIT 4"/>
    <property type="match status" value="1"/>
</dbReference>
<evidence type="ECO:0000256" key="6">
    <source>
        <dbReference type="PIRNR" id="PIRNR037303"/>
    </source>
</evidence>
<dbReference type="EMBL" id="LSRL02000141">
    <property type="protein sequence ID" value="TDG43634.1"/>
    <property type="molecule type" value="Genomic_DNA"/>
</dbReference>
<dbReference type="KEGG" id="dnv:108656765"/>
<evidence type="ECO:0000256" key="5">
    <source>
        <dbReference type="ARBA" id="ARBA00023306"/>
    </source>
</evidence>
<dbReference type="Proteomes" id="UP000295192">
    <property type="component" value="Unassembled WGS sequence"/>
</dbReference>
<evidence type="ECO:0000256" key="4">
    <source>
        <dbReference type="ARBA" id="ARBA00022786"/>
    </source>
</evidence>
<dbReference type="UniPathway" id="UPA00143"/>
<dbReference type="InterPro" id="IPR036322">
    <property type="entry name" value="WD40_repeat_dom_sf"/>
</dbReference>
<dbReference type="PIRSF" id="PIRSF037303">
    <property type="entry name" value="APC4"/>
    <property type="match status" value="1"/>
</dbReference>
<dbReference type="InterPro" id="IPR024790">
    <property type="entry name" value="APC4_long_dom"/>
</dbReference>
<gene>
    <name evidence="10" type="ORF">AWZ03_009934</name>
</gene>
<dbReference type="OrthoDB" id="2110451at2759"/>
<dbReference type="GO" id="GO:0051301">
    <property type="term" value="P:cell division"/>
    <property type="evidence" value="ECO:0007669"/>
    <property type="project" value="UniProtKB-KW"/>
</dbReference>
<feature type="domain" description="Anaphase-promoting complex subunit 4-like WD40" evidence="8">
    <location>
        <begin position="22"/>
        <end position="110"/>
    </location>
</feature>
<dbReference type="GO" id="GO:0030071">
    <property type="term" value="P:regulation of mitotic metaphase/anaphase transition"/>
    <property type="evidence" value="ECO:0007669"/>
    <property type="project" value="UniProtKB-UniRule"/>
</dbReference>
<keyword evidence="2 6" id="KW-0132">Cell division</keyword>
<feature type="domain" description="Anaphase-promoting complex subunit 4 long" evidence="9">
    <location>
        <begin position="222"/>
        <end position="417"/>
    </location>
</feature>
<keyword evidence="4 6" id="KW-0833">Ubl conjugation pathway</keyword>
<evidence type="ECO:0000259" key="8">
    <source>
        <dbReference type="Pfam" id="PF12894"/>
    </source>
</evidence>
<evidence type="ECO:0000256" key="1">
    <source>
        <dbReference type="ARBA" id="ARBA00016067"/>
    </source>
</evidence>
<dbReference type="GO" id="GO:0034399">
    <property type="term" value="C:nuclear periphery"/>
    <property type="evidence" value="ECO:0007669"/>
    <property type="project" value="TreeGrafter"/>
</dbReference>
<dbReference type="Pfam" id="PF12894">
    <property type="entry name" value="ANAPC4_WD40"/>
    <property type="match status" value="1"/>
</dbReference>
<evidence type="ECO:0000313" key="10">
    <source>
        <dbReference type="EMBL" id="TDG43634.1"/>
    </source>
</evidence>
<dbReference type="GO" id="GO:0005680">
    <property type="term" value="C:anaphase-promoting complex"/>
    <property type="evidence" value="ECO:0007669"/>
    <property type="project" value="UniProtKB-UniRule"/>
</dbReference>
<proteinExistence type="inferred from homology"/>
<organism evidence="10 11">
    <name type="scientific">Drosophila navojoa</name>
    <name type="common">Fruit fly</name>
    <dbReference type="NCBI Taxonomy" id="7232"/>
    <lineage>
        <taxon>Eukaryota</taxon>
        <taxon>Metazoa</taxon>
        <taxon>Ecdysozoa</taxon>
        <taxon>Arthropoda</taxon>
        <taxon>Hexapoda</taxon>
        <taxon>Insecta</taxon>
        <taxon>Pterygota</taxon>
        <taxon>Neoptera</taxon>
        <taxon>Endopterygota</taxon>
        <taxon>Diptera</taxon>
        <taxon>Brachycera</taxon>
        <taxon>Muscomorpha</taxon>
        <taxon>Ephydroidea</taxon>
        <taxon>Drosophilidae</taxon>
        <taxon>Drosophila</taxon>
    </lineage>
</organism>
<dbReference type="Gene3D" id="2.130.10.10">
    <property type="entry name" value="YVTN repeat-like/Quinoprotein amine dehydrogenase"/>
    <property type="match status" value="1"/>
</dbReference>
<keyword evidence="11" id="KW-1185">Reference proteome</keyword>
<dbReference type="InterPro" id="IPR024977">
    <property type="entry name" value="Apc4-like_WD40_dom"/>
</dbReference>
<comment type="caution">
    <text evidence="10">The sequence shown here is derived from an EMBL/GenBank/DDBJ whole genome shotgun (WGS) entry which is preliminary data.</text>
</comment>
<evidence type="ECO:0000256" key="2">
    <source>
        <dbReference type="ARBA" id="ARBA00022618"/>
    </source>
</evidence>
<dbReference type="SUPFAM" id="SSF50978">
    <property type="entry name" value="WD40 repeat-like"/>
    <property type="match status" value="1"/>
</dbReference>
<comment type="similarity">
    <text evidence="6">Belongs to the APC4 family.</text>
</comment>
<evidence type="ECO:0000256" key="3">
    <source>
        <dbReference type="ARBA" id="ARBA00022776"/>
    </source>
</evidence>
<keyword evidence="3 6" id="KW-0498">Mitosis</keyword>
<reference evidence="10 11" key="1">
    <citation type="journal article" date="2019" name="J. Hered.">
        <title>An Improved Genome Assembly for Drosophila navojoa, the Basal Species in the mojavensis Cluster.</title>
        <authorList>
            <person name="Vanderlinde T."/>
            <person name="Dupim E.G."/>
            <person name="Nazario-Yepiz N.O."/>
            <person name="Carvalho A.B."/>
        </authorList>
    </citation>
    <scope>NUCLEOTIDE SEQUENCE [LARGE SCALE GENOMIC DNA]</scope>
    <source>
        <strain evidence="10">Navoj_Jal97</strain>
        <tissue evidence="10">Whole organism</tissue>
    </source>
</reference>
<dbReference type="Pfam" id="PF12896">
    <property type="entry name" value="ANAPC4"/>
    <property type="match status" value="1"/>
</dbReference>
<dbReference type="PANTHER" id="PTHR13260">
    <property type="entry name" value="ANAPHASE PROMOTING COMPLEX SUBUNIT 4 APC4"/>
    <property type="match status" value="1"/>
</dbReference>
<dbReference type="InterPro" id="IPR017169">
    <property type="entry name" value="APC4_metazoa"/>
</dbReference>
<feature type="region of interest" description="Disordered" evidence="7">
    <location>
        <begin position="463"/>
        <end position="490"/>
    </location>
</feature>
<sequence length="806" mass="90467">MAQSSSMKLLGARNMSCIVERMEWNNKMDLIAYGTEKGEVIIQRLNWQKIVTFPTPGEDVRVRSLSWQMDETLLAVGYSNGKVALLDAESETIISGLIYEDDIKKVYFSKAINCKEGLDSYTCNAKDKHKRYLPKLPPLTNIDPCLKTLDQKSFPKGSPCFLVVIMRSGKVHLLLLGALQAGSIDLTQHVLNPDQFDVYDVRLNGDFNAIYALLRDGQQLKLLHFHNQVLQDSISPMLELASHCAHILETKNYINDTQQCLTEAWETVQLEMDNKLTKYANSQAYGMISAHFLELLVFGYATLEVEEFLFETLTEKGFKKIANSVDLSLNNLQGLVFKQLNGAAINMFYFLNTIAGFGRMTHFFEALISPDVASEAMRACGSFLLKVHELQRTIDALVYNMKLFHSWVIFTILRLSHQEIPDDMVFTGKENLALAEFFCAMEPEIPEPSEELDISIDKSATTSTTAAAATATAEEELPGDGSPAPPTTTRSKFNLERVGQYLENAYLTQPHPVNPAEVWPRLLAENECLAQCNLLVPHDKRLSLIQQRDKMFNAIDAVFHKPTESISASFKLSSTVICGDLQHLNAESAAEPDQQPNSDFVNCSYYVHEATQCDMLALTIGRQEAMVLEFSRGEDCLLRCIRVQLQPGPFTAQLQEDYYNLRFVDLQFYNESSLSMLAQTSTTATGARPHSYFLQFSLSAARNHCTQHQLTPLMKLDEATVTHSVHDIPDAAAFKALDGVCEMLAVSGSRKVATVLSDRRRKMTIFEMEIEEEEDDTEMSQTSFLEISKESVLATGSIDLEKHNDT</sequence>